<protein>
    <submittedName>
        <fullName evidence="2">Similar to SPOPL: Speckle-type POZ protein-like (Homo sapiens)</fullName>
    </submittedName>
</protein>
<dbReference type="PROSITE" id="PS50097">
    <property type="entry name" value="BTB"/>
    <property type="match status" value="1"/>
</dbReference>
<dbReference type="SUPFAM" id="SSF54695">
    <property type="entry name" value="POZ domain"/>
    <property type="match status" value="1"/>
</dbReference>
<dbReference type="Proteomes" id="UP000786811">
    <property type="component" value="Unassembled WGS sequence"/>
</dbReference>
<dbReference type="PANTHER" id="PTHR24413">
    <property type="entry name" value="SPECKLE-TYPE POZ PROTEIN"/>
    <property type="match status" value="1"/>
</dbReference>
<feature type="domain" description="BTB" evidence="1">
    <location>
        <begin position="92"/>
        <end position="154"/>
    </location>
</feature>
<reference evidence="2" key="1">
    <citation type="submission" date="2021-04" db="EMBL/GenBank/DDBJ databases">
        <authorList>
            <person name="Chebbi M.A.C M."/>
        </authorList>
    </citation>
    <scope>NUCLEOTIDE SEQUENCE</scope>
</reference>
<dbReference type="Pfam" id="PF00651">
    <property type="entry name" value="BTB"/>
    <property type="match status" value="1"/>
</dbReference>
<name>A0A8J2MCU8_COTCN</name>
<dbReference type="OrthoDB" id="684045at2759"/>
<evidence type="ECO:0000313" key="2">
    <source>
        <dbReference type="EMBL" id="CAG5081807.1"/>
    </source>
</evidence>
<dbReference type="InterPro" id="IPR011333">
    <property type="entry name" value="SKP1/BTB/POZ_sf"/>
</dbReference>
<gene>
    <name evidence="2" type="ORF">HICCMSTLAB_LOCUS3383</name>
</gene>
<keyword evidence="3" id="KW-1185">Reference proteome</keyword>
<organism evidence="2 3">
    <name type="scientific">Cotesia congregata</name>
    <name type="common">Parasitoid wasp</name>
    <name type="synonym">Apanteles congregatus</name>
    <dbReference type="NCBI Taxonomy" id="51543"/>
    <lineage>
        <taxon>Eukaryota</taxon>
        <taxon>Metazoa</taxon>
        <taxon>Ecdysozoa</taxon>
        <taxon>Arthropoda</taxon>
        <taxon>Hexapoda</taxon>
        <taxon>Insecta</taxon>
        <taxon>Pterygota</taxon>
        <taxon>Neoptera</taxon>
        <taxon>Endopterygota</taxon>
        <taxon>Hymenoptera</taxon>
        <taxon>Apocrita</taxon>
        <taxon>Ichneumonoidea</taxon>
        <taxon>Braconidae</taxon>
        <taxon>Microgastrinae</taxon>
        <taxon>Cotesia</taxon>
    </lineage>
</organism>
<comment type="caution">
    <text evidence="2">The sequence shown here is derived from an EMBL/GenBank/DDBJ whole genome shotgun (WGS) entry which is preliminary data.</text>
</comment>
<dbReference type="InterPro" id="IPR000210">
    <property type="entry name" value="BTB/POZ_dom"/>
</dbReference>
<accession>A0A8J2MCU8</accession>
<dbReference type="SMART" id="SM00225">
    <property type="entry name" value="BTB"/>
    <property type="match status" value="1"/>
</dbReference>
<proteinExistence type="predicted"/>
<evidence type="ECO:0000259" key="1">
    <source>
        <dbReference type="PROSITE" id="PS50097"/>
    </source>
</evidence>
<dbReference type="AlphaFoldDB" id="A0A8J2MCU8"/>
<dbReference type="Gene3D" id="3.30.710.10">
    <property type="entry name" value="Potassium Channel Kv1.1, Chain A"/>
    <property type="match status" value="1"/>
</dbReference>
<sequence>MVWMDEEELEGRIVGFTRASYEEYYGKKVEGSFPIYKPPKRIIDNTITLRIELVTYLDSEPMFPLQQLFAFIADVQQPDWILKLYENRNVSGDLTIKIQDNEFRAHKQVLDQRGFVLNNATIQENNIFILSDLSPEIFGMLLEYVYTGAIKKLDDFAEPLLEAADRFELKDLKNLCEKTLAENYVDYNNFVDAYVLAKRCNAKELLRYARFMGTVLSQGDSARWSTNNWPTAEQFEKYALIMKKIREAEETSRAHPSDALGVLNKQFNDFSTNGLKVIKNAAILKRNQIKMKGEIMRLTIGAKNHVILSSFHSIENSTDRFYISILKKKDSSTISGTCVLQLPCEEDHQEIKISTIRPNLYVMKYGGVTRLEPTMTWEIVSGKKPDDLPEDSKIEVVVELI</sequence>
<evidence type="ECO:0000313" key="3">
    <source>
        <dbReference type="Proteomes" id="UP000786811"/>
    </source>
</evidence>
<dbReference type="EMBL" id="CAJNRD030001118">
    <property type="protein sequence ID" value="CAG5081807.1"/>
    <property type="molecule type" value="Genomic_DNA"/>
</dbReference>